<name>A0ABQ9IY12_9CUCU</name>
<feature type="compositionally biased region" description="Polar residues" evidence="1">
    <location>
        <begin position="73"/>
        <end position="89"/>
    </location>
</feature>
<accession>A0ABQ9IY12</accession>
<organism evidence="2 3">
    <name type="scientific">Molorchus minor</name>
    <dbReference type="NCBI Taxonomy" id="1323400"/>
    <lineage>
        <taxon>Eukaryota</taxon>
        <taxon>Metazoa</taxon>
        <taxon>Ecdysozoa</taxon>
        <taxon>Arthropoda</taxon>
        <taxon>Hexapoda</taxon>
        <taxon>Insecta</taxon>
        <taxon>Pterygota</taxon>
        <taxon>Neoptera</taxon>
        <taxon>Endopterygota</taxon>
        <taxon>Coleoptera</taxon>
        <taxon>Polyphaga</taxon>
        <taxon>Cucujiformia</taxon>
        <taxon>Chrysomeloidea</taxon>
        <taxon>Cerambycidae</taxon>
        <taxon>Lamiinae</taxon>
        <taxon>Monochamini</taxon>
        <taxon>Molorchus</taxon>
    </lineage>
</organism>
<keyword evidence="3" id="KW-1185">Reference proteome</keyword>
<proteinExistence type="predicted"/>
<dbReference type="EMBL" id="JAPWTJ010001910">
    <property type="protein sequence ID" value="KAJ8968889.1"/>
    <property type="molecule type" value="Genomic_DNA"/>
</dbReference>
<sequence length="129" mass="14460">MAICRVDCDGNWGINNLRTWFDQIFIVKLEYLDYAIFLLCNSEARELEESSQIIFQGTLEELNEGSISDELFSPTSDTSRPSSAMSVPPSSKKRKTNKSDTADDLLQKAAQALNGCQNVEVDHFETFGL</sequence>
<gene>
    <name evidence="2" type="ORF">NQ317_018103</name>
</gene>
<feature type="region of interest" description="Disordered" evidence="1">
    <location>
        <begin position="69"/>
        <end position="101"/>
    </location>
</feature>
<evidence type="ECO:0000313" key="3">
    <source>
        <dbReference type="Proteomes" id="UP001162164"/>
    </source>
</evidence>
<evidence type="ECO:0000256" key="1">
    <source>
        <dbReference type="SAM" id="MobiDB-lite"/>
    </source>
</evidence>
<evidence type="ECO:0000313" key="2">
    <source>
        <dbReference type="EMBL" id="KAJ8968889.1"/>
    </source>
</evidence>
<dbReference type="Proteomes" id="UP001162164">
    <property type="component" value="Unassembled WGS sequence"/>
</dbReference>
<reference evidence="2" key="1">
    <citation type="journal article" date="2023" name="Insect Mol. Biol.">
        <title>Genome sequencing provides insights into the evolution of gene families encoding plant cell wall-degrading enzymes in longhorned beetles.</title>
        <authorList>
            <person name="Shin N.R."/>
            <person name="Okamura Y."/>
            <person name="Kirsch R."/>
            <person name="Pauchet Y."/>
        </authorList>
    </citation>
    <scope>NUCLEOTIDE SEQUENCE</scope>
    <source>
        <strain evidence="2">MMC_N1</strain>
    </source>
</reference>
<protein>
    <submittedName>
        <fullName evidence="2">Uncharacterized protein</fullName>
    </submittedName>
</protein>
<comment type="caution">
    <text evidence="2">The sequence shown here is derived from an EMBL/GenBank/DDBJ whole genome shotgun (WGS) entry which is preliminary data.</text>
</comment>